<organism evidence="1 2">
    <name type="scientific">Ambispora gerdemannii</name>
    <dbReference type="NCBI Taxonomy" id="144530"/>
    <lineage>
        <taxon>Eukaryota</taxon>
        <taxon>Fungi</taxon>
        <taxon>Fungi incertae sedis</taxon>
        <taxon>Mucoromycota</taxon>
        <taxon>Glomeromycotina</taxon>
        <taxon>Glomeromycetes</taxon>
        <taxon>Archaeosporales</taxon>
        <taxon>Ambisporaceae</taxon>
        <taxon>Ambispora</taxon>
    </lineage>
</organism>
<dbReference type="AlphaFoldDB" id="A0A9N9AFR6"/>
<accession>A0A9N9AFR6</accession>
<dbReference type="EMBL" id="CAJVPL010000774">
    <property type="protein sequence ID" value="CAG8528507.1"/>
    <property type="molecule type" value="Genomic_DNA"/>
</dbReference>
<name>A0A9N9AFR6_9GLOM</name>
<dbReference type="Proteomes" id="UP000789831">
    <property type="component" value="Unassembled WGS sequence"/>
</dbReference>
<reference evidence="1" key="1">
    <citation type="submission" date="2021-06" db="EMBL/GenBank/DDBJ databases">
        <authorList>
            <person name="Kallberg Y."/>
            <person name="Tangrot J."/>
            <person name="Rosling A."/>
        </authorList>
    </citation>
    <scope>NUCLEOTIDE SEQUENCE</scope>
    <source>
        <strain evidence="1">MT106</strain>
    </source>
</reference>
<proteinExistence type="predicted"/>
<protein>
    <submittedName>
        <fullName evidence="1">2415_t:CDS:1</fullName>
    </submittedName>
</protein>
<sequence>MLKEKLELLNKEFALLKTKITTKLASKDQALQQTNSLLAEAHQKAETLTKENQENEKPNMLHQQVLTAWNDLKTKFFRHSLAPEDKAN</sequence>
<evidence type="ECO:0000313" key="2">
    <source>
        <dbReference type="Proteomes" id="UP000789831"/>
    </source>
</evidence>
<evidence type="ECO:0000313" key="1">
    <source>
        <dbReference type="EMBL" id="CAG8528507.1"/>
    </source>
</evidence>
<comment type="caution">
    <text evidence="1">The sequence shown here is derived from an EMBL/GenBank/DDBJ whole genome shotgun (WGS) entry which is preliminary data.</text>
</comment>
<keyword evidence="2" id="KW-1185">Reference proteome</keyword>
<gene>
    <name evidence="1" type="ORF">AGERDE_LOCUS5593</name>
</gene>